<dbReference type="GO" id="GO:0004518">
    <property type="term" value="F:nuclease activity"/>
    <property type="evidence" value="ECO:0007669"/>
    <property type="project" value="UniProtKB-KW"/>
</dbReference>
<dbReference type="RefSeq" id="XP_003748536.1">
    <property type="nucleotide sequence ID" value="XM_003748488.2"/>
</dbReference>
<name>A0AAJ6W0L6_9ACAR</name>
<feature type="domain" description="Endonuclease/exonuclease/phosphatase" evidence="12">
    <location>
        <begin position="30"/>
        <end position="273"/>
    </location>
</feature>
<dbReference type="GO" id="GO:0005737">
    <property type="term" value="C:cytoplasm"/>
    <property type="evidence" value="ECO:0007669"/>
    <property type="project" value="TreeGrafter"/>
</dbReference>
<keyword evidence="5" id="KW-0479">Metal-binding</keyword>
<comment type="cofactor">
    <cofactor evidence="1">
        <name>Mn(2+)</name>
        <dbReference type="ChEBI" id="CHEBI:29035"/>
    </cofactor>
</comment>
<dbReference type="InterPro" id="IPR051547">
    <property type="entry name" value="TDP2-like"/>
</dbReference>
<keyword evidence="10" id="KW-0539">Nucleus</keyword>
<evidence type="ECO:0000256" key="2">
    <source>
        <dbReference type="ARBA" id="ARBA00001946"/>
    </source>
</evidence>
<evidence type="ECO:0000256" key="11">
    <source>
        <dbReference type="SAM" id="MobiDB-lite"/>
    </source>
</evidence>
<dbReference type="SUPFAM" id="SSF56219">
    <property type="entry name" value="DNase I-like"/>
    <property type="match status" value="1"/>
</dbReference>
<gene>
    <name evidence="14" type="primary">LOC100908756</name>
</gene>
<comment type="subcellular location">
    <subcellularLocation>
        <location evidence="3">Nucleus</location>
        <location evidence="3">PML body</location>
    </subcellularLocation>
</comment>
<evidence type="ECO:0000259" key="12">
    <source>
        <dbReference type="Pfam" id="PF03372"/>
    </source>
</evidence>
<keyword evidence="7" id="KW-0378">Hydrolase</keyword>
<dbReference type="PANTHER" id="PTHR15822:SF4">
    <property type="entry name" value="TYROSYL-DNA PHOSPHODIESTERASE 2"/>
    <property type="match status" value="1"/>
</dbReference>
<dbReference type="GO" id="GO:0006302">
    <property type="term" value="P:double-strand break repair"/>
    <property type="evidence" value="ECO:0007669"/>
    <property type="project" value="TreeGrafter"/>
</dbReference>
<keyword evidence="6" id="KW-0227">DNA damage</keyword>
<feature type="region of interest" description="Disordered" evidence="11">
    <location>
        <begin position="1"/>
        <end position="22"/>
    </location>
</feature>
<dbReference type="Proteomes" id="UP000694867">
    <property type="component" value="Unplaced"/>
</dbReference>
<evidence type="ECO:0000256" key="7">
    <source>
        <dbReference type="ARBA" id="ARBA00022801"/>
    </source>
</evidence>
<dbReference type="Pfam" id="PF03372">
    <property type="entry name" value="Exo_endo_phos"/>
    <property type="match status" value="1"/>
</dbReference>
<evidence type="ECO:0000256" key="10">
    <source>
        <dbReference type="ARBA" id="ARBA00023242"/>
    </source>
</evidence>
<dbReference type="CDD" id="cd09080">
    <property type="entry name" value="TDP2"/>
    <property type="match status" value="1"/>
</dbReference>
<keyword evidence="8" id="KW-0460">Magnesium</keyword>
<dbReference type="KEGG" id="goe:100908756"/>
<keyword evidence="4" id="KW-0540">Nuclease</keyword>
<evidence type="ECO:0000256" key="8">
    <source>
        <dbReference type="ARBA" id="ARBA00022842"/>
    </source>
</evidence>
<evidence type="ECO:0000256" key="4">
    <source>
        <dbReference type="ARBA" id="ARBA00022722"/>
    </source>
</evidence>
<dbReference type="AlphaFoldDB" id="A0AAJ6W0L6"/>
<evidence type="ECO:0000313" key="13">
    <source>
        <dbReference type="Proteomes" id="UP000694867"/>
    </source>
</evidence>
<evidence type="ECO:0000256" key="1">
    <source>
        <dbReference type="ARBA" id="ARBA00001936"/>
    </source>
</evidence>
<evidence type="ECO:0000313" key="14">
    <source>
        <dbReference type="RefSeq" id="XP_003748536.1"/>
    </source>
</evidence>
<proteinExistence type="predicted"/>
<dbReference type="InterPro" id="IPR036691">
    <property type="entry name" value="Endo/exonu/phosph_ase_sf"/>
</dbReference>
<keyword evidence="13" id="KW-1185">Reference proteome</keyword>
<dbReference type="GO" id="GO:0070260">
    <property type="term" value="F:5'-tyrosyl-DNA phosphodiesterase activity"/>
    <property type="evidence" value="ECO:0007669"/>
    <property type="project" value="TreeGrafter"/>
</dbReference>
<sequence length="283" mass="32714">MPSERAPGDVVGLSSDSDTGKESDDLLKIVSWNINGREQNNRNYRTEEICSLVKHSVAADIVMLQEVVPPSLRLIEKRCSKDYHLVHSHSGEAEDFTAMLFRRERVSLMKHEVFEFPKSVMGRKLQAAEVSFKNAHKLFIFNTHLESTRKFSETRREQLQECFRKLNKIPDEYSAVLAGDLNLRDRELDGIGGIPAGICDVWVHDGARPESEYTWDMVTNDNVQWNSPSKPRCRYDRIYFKESLAQRRALKPVYFSFLGLQRITPPQCFPSDHWGLRAHFKLQ</sequence>
<evidence type="ECO:0000256" key="3">
    <source>
        <dbReference type="ARBA" id="ARBA00004322"/>
    </source>
</evidence>
<reference evidence="14" key="1">
    <citation type="submission" date="2025-08" db="UniProtKB">
        <authorList>
            <consortium name="RefSeq"/>
        </authorList>
    </citation>
    <scope>IDENTIFICATION</scope>
</reference>
<dbReference type="InterPro" id="IPR005135">
    <property type="entry name" value="Endo/exonuclease/phosphatase"/>
</dbReference>
<evidence type="ECO:0000256" key="5">
    <source>
        <dbReference type="ARBA" id="ARBA00022723"/>
    </source>
</evidence>
<dbReference type="PANTHER" id="PTHR15822">
    <property type="entry name" value="TRAF AND TNF RECEPTOR-ASSOCIATED PROTEIN"/>
    <property type="match status" value="1"/>
</dbReference>
<accession>A0AAJ6W0L6</accession>
<comment type="cofactor">
    <cofactor evidence="2">
        <name>Mg(2+)</name>
        <dbReference type="ChEBI" id="CHEBI:18420"/>
    </cofactor>
</comment>
<dbReference type="GO" id="GO:0046872">
    <property type="term" value="F:metal ion binding"/>
    <property type="evidence" value="ECO:0007669"/>
    <property type="project" value="UniProtKB-KW"/>
</dbReference>
<protein>
    <submittedName>
        <fullName evidence="14">Tyrosyl-DNA phosphodiesterase 2</fullName>
    </submittedName>
</protein>
<dbReference type="GeneID" id="100908756"/>
<organism evidence="13 14">
    <name type="scientific">Galendromus occidentalis</name>
    <name type="common">western predatory mite</name>
    <dbReference type="NCBI Taxonomy" id="34638"/>
    <lineage>
        <taxon>Eukaryota</taxon>
        <taxon>Metazoa</taxon>
        <taxon>Ecdysozoa</taxon>
        <taxon>Arthropoda</taxon>
        <taxon>Chelicerata</taxon>
        <taxon>Arachnida</taxon>
        <taxon>Acari</taxon>
        <taxon>Parasitiformes</taxon>
        <taxon>Mesostigmata</taxon>
        <taxon>Gamasina</taxon>
        <taxon>Phytoseioidea</taxon>
        <taxon>Phytoseiidae</taxon>
        <taxon>Typhlodrominae</taxon>
        <taxon>Galendromus</taxon>
    </lineage>
</organism>
<evidence type="ECO:0000256" key="9">
    <source>
        <dbReference type="ARBA" id="ARBA00023204"/>
    </source>
</evidence>
<keyword evidence="9" id="KW-0234">DNA repair</keyword>
<dbReference type="GO" id="GO:0003697">
    <property type="term" value="F:single-stranded DNA binding"/>
    <property type="evidence" value="ECO:0007669"/>
    <property type="project" value="TreeGrafter"/>
</dbReference>
<evidence type="ECO:0000256" key="6">
    <source>
        <dbReference type="ARBA" id="ARBA00022763"/>
    </source>
</evidence>
<dbReference type="Gene3D" id="3.60.10.10">
    <property type="entry name" value="Endonuclease/exonuclease/phosphatase"/>
    <property type="match status" value="1"/>
</dbReference>
<dbReference type="GO" id="GO:0016605">
    <property type="term" value="C:PML body"/>
    <property type="evidence" value="ECO:0007669"/>
    <property type="project" value="UniProtKB-SubCell"/>
</dbReference>